<keyword evidence="1" id="KW-0812">Transmembrane</keyword>
<dbReference type="EMBL" id="JPVU01000123">
    <property type="protein sequence ID" value="KFN91826.1"/>
    <property type="molecule type" value="Genomic_DNA"/>
</dbReference>
<accession>A0A091C1V7</accession>
<dbReference type="PROSITE" id="PS51257">
    <property type="entry name" value="PROKAR_LIPOPROTEIN"/>
    <property type="match status" value="1"/>
</dbReference>
<name>A0A091C1V7_9ENTE</name>
<protein>
    <submittedName>
        <fullName evidence="2">Na(+)Citrate OH(-) antiporter</fullName>
    </submittedName>
</protein>
<dbReference type="Proteomes" id="UP000029380">
    <property type="component" value="Unassembled WGS sequence"/>
</dbReference>
<sequence length="174" mass="19836">MANDEKKKGLKLYGAPWYVTLVACLIIIGAMFSGGLGTDMPSIFALMLAIGIPLYEIGQRLPIWNKYIGGGILLAFIGTSVIGTYNLIPETYVTSIDNFTSEINFLSFYIVVLITGSVLSLERNILLKTFRWLFPCYTWRFCRGYSSCYGCWPIFRYYAWRSYYPLYVAYHGGR</sequence>
<gene>
    <name evidence="2" type="ORF">TMUPMC115_1176</name>
</gene>
<comment type="caution">
    <text evidence="2">The sequence shown here is derived from an EMBL/GenBank/DDBJ whole genome shotgun (WGS) entry which is preliminary data.</text>
</comment>
<dbReference type="GO" id="GO:0008514">
    <property type="term" value="F:organic anion transmembrane transporter activity"/>
    <property type="evidence" value="ECO:0007669"/>
    <property type="project" value="InterPro"/>
</dbReference>
<keyword evidence="1" id="KW-1133">Transmembrane helix</keyword>
<dbReference type="PANTHER" id="PTHR40033">
    <property type="entry name" value="NA(+)-MALATE SYMPORTER"/>
    <property type="match status" value="1"/>
</dbReference>
<dbReference type="Pfam" id="PF03390">
    <property type="entry name" value="2HCT"/>
    <property type="match status" value="1"/>
</dbReference>
<dbReference type="GO" id="GO:0016020">
    <property type="term" value="C:membrane"/>
    <property type="evidence" value="ECO:0007669"/>
    <property type="project" value="InterPro"/>
</dbReference>
<proteinExistence type="predicted"/>
<feature type="transmembrane region" description="Helical" evidence="1">
    <location>
        <begin position="12"/>
        <end position="32"/>
    </location>
</feature>
<dbReference type="AlphaFoldDB" id="A0A091C1V7"/>
<reference evidence="2 3" key="1">
    <citation type="submission" date="2014-08" db="EMBL/GenBank/DDBJ databases">
        <title>Genome sequence of Tetragenococcus muriaticus.</title>
        <authorList>
            <person name="Chuea-nongthon C."/>
            <person name="Rodtong S."/>
            <person name="Yongsawatdigul J."/>
            <person name="Steele J.L."/>
            <person name="Liu X.-y."/>
            <person name="Speers J."/>
            <person name="Glasner J.D."/>
            <person name="Neeno-Eckwall E.C."/>
        </authorList>
    </citation>
    <scope>NUCLEOTIDE SEQUENCE [LARGE SCALE GENOMIC DNA]</scope>
    <source>
        <strain evidence="2 3">PMC-11-5</strain>
    </source>
</reference>
<dbReference type="PANTHER" id="PTHR40033:SF1">
    <property type="entry name" value="CITRATE-SODIUM SYMPORTER"/>
    <property type="match status" value="1"/>
</dbReference>
<organism evidence="2 3">
    <name type="scientific">Tetragenococcus muriaticus PMC-11-5</name>
    <dbReference type="NCBI Taxonomy" id="1302649"/>
    <lineage>
        <taxon>Bacteria</taxon>
        <taxon>Bacillati</taxon>
        <taxon>Bacillota</taxon>
        <taxon>Bacilli</taxon>
        <taxon>Lactobacillales</taxon>
        <taxon>Enterococcaceae</taxon>
        <taxon>Tetragenococcus</taxon>
    </lineage>
</organism>
<evidence type="ECO:0000313" key="3">
    <source>
        <dbReference type="Proteomes" id="UP000029380"/>
    </source>
</evidence>
<evidence type="ECO:0000313" key="2">
    <source>
        <dbReference type="EMBL" id="KFN91826.1"/>
    </source>
</evidence>
<feature type="transmembrane region" description="Helical" evidence="1">
    <location>
        <begin position="103"/>
        <end position="121"/>
    </location>
</feature>
<keyword evidence="1" id="KW-0472">Membrane</keyword>
<dbReference type="RefSeq" id="WP_231557698.1">
    <property type="nucleotide sequence ID" value="NZ_JPVU01000123.1"/>
</dbReference>
<feature type="transmembrane region" description="Helical" evidence="1">
    <location>
        <begin position="38"/>
        <end position="55"/>
    </location>
</feature>
<dbReference type="PATRIC" id="fig|1302649.3.peg.1178"/>
<evidence type="ECO:0000256" key="1">
    <source>
        <dbReference type="SAM" id="Phobius"/>
    </source>
</evidence>
<feature type="transmembrane region" description="Helical" evidence="1">
    <location>
        <begin position="67"/>
        <end position="88"/>
    </location>
</feature>
<dbReference type="InterPro" id="IPR004679">
    <property type="entry name" value="2-OHcarboxylate_transport"/>
</dbReference>